<dbReference type="NCBIfam" id="NF000908">
    <property type="entry name" value="PRK00089.1"/>
    <property type="match status" value="1"/>
</dbReference>
<comment type="subcellular location">
    <subcellularLocation>
        <location evidence="6">Cytoplasm</location>
    </subcellularLocation>
    <subcellularLocation>
        <location evidence="6">Cell membrane</location>
        <topology evidence="6">Peripheral membrane protein</topology>
    </subcellularLocation>
</comment>
<keyword evidence="3 6" id="KW-0547">Nucleotide-binding</keyword>
<keyword evidence="6" id="KW-0690">Ribosome biogenesis</keyword>
<feature type="binding site" evidence="6">
    <location>
        <begin position="57"/>
        <end position="61"/>
    </location>
    <ligand>
        <name>GTP</name>
        <dbReference type="ChEBI" id="CHEBI:37565"/>
    </ligand>
</feature>
<dbReference type="GO" id="GO:0005829">
    <property type="term" value="C:cytosol"/>
    <property type="evidence" value="ECO:0007669"/>
    <property type="project" value="TreeGrafter"/>
</dbReference>
<dbReference type="FunFam" id="3.40.50.300:FF:000094">
    <property type="entry name" value="GTPase Era"/>
    <property type="match status" value="1"/>
</dbReference>
<dbReference type="Gene3D" id="3.40.50.300">
    <property type="entry name" value="P-loop containing nucleotide triphosphate hydrolases"/>
    <property type="match status" value="1"/>
</dbReference>
<dbReference type="SUPFAM" id="SSF52540">
    <property type="entry name" value="P-loop containing nucleoside triphosphate hydrolases"/>
    <property type="match status" value="1"/>
</dbReference>
<proteinExistence type="inferred from homology"/>
<reference evidence="11" key="2">
    <citation type="journal article" date="2021" name="PeerJ">
        <title>Extensive microbial diversity within the chicken gut microbiome revealed by metagenomics and culture.</title>
        <authorList>
            <person name="Gilroy R."/>
            <person name="Ravi A."/>
            <person name="Getino M."/>
            <person name="Pursley I."/>
            <person name="Horton D.L."/>
            <person name="Alikhan N.F."/>
            <person name="Baker D."/>
            <person name="Gharbi K."/>
            <person name="Hall N."/>
            <person name="Watson M."/>
            <person name="Adriaenssens E.M."/>
            <person name="Foster-Nyarko E."/>
            <person name="Jarju S."/>
            <person name="Secka A."/>
            <person name="Antonio M."/>
            <person name="Oren A."/>
            <person name="Chaudhuri R.R."/>
            <person name="La Ragione R."/>
            <person name="Hildebrand F."/>
            <person name="Pallen M.J."/>
        </authorList>
    </citation>
    <scope>NUCLEOTIDE SEQUENCE</scope>
    <source>
        <strain evidence="11">CHK152-2994</strain>
    </source>
</reference>
<evidence type="ECO:0000259" key="9">
    <source>
        <dbReference type="PROSITE" id="PS50823"/>
    </source>
</evidence>
<comment type="function">
    <text evidence="6">An essential GTPase that binds both GDP and GTP, with rapid nucleotide exchange. Plays a role in 16S rRNA processing and 30S ribosomal subunit biogenesis and possibly also in cell cycle regulation and energy metabolism.</text>
</comment>
<dbReference type="SUPFAM" id="SSF54814">
    <property type="entry name" value="Prokaryotic type KH domain (KH-domain type II)"/>
    <property type="match status" value="1"/>
</dbReference>
<feature type="binding site" evidence="6">
    <location>
        <begin position="10"/>
        <end position="17"/>
    </location>
    <ligand>
        <name>GTP</name>
        <dbReference type="ChEBI" id="CHEBI:37565"/>
    </ligand>
</feature>
<dbReference type="InterPro" id="IPR005662">
    <property type="entry name" value="GTPase_Era-like"/>
</dbReference>
<dbReference type="PROSITE" id="PS50823">
    <property type="entry name" value="KH_TYPE_2"/>
    <property type="match status" value="1"/>
</dbReference>
<dbReference type="PRINTS" id="PR00449">
    <property type="entry name" value="RASTRNSFRMNG"/>
</dbReference>
<dbReference type="CDD" id="cd04163">
    <property type="entry name" value="Era"/>
    <property type="match status" value="1"/>
</dbReference>
<dbReference type="CDD" id="cd22534">
    <property type="entry name" value="KH-II_Era"/>
    <property type="match status" value="1"/>
</dbReference>
<feature type="region of interest" description="G1" evidence="7">
    <location>
        <begin position="10"/>
        <end position="17"/>
    </location>
</feature>
<name>A0A9D1FX78_9BACT</name>
<dbReference type="Proteomes" id="UP000824139">
    <property type="component" value="Unassembled WGS sequence"/>
</dbReference>
<dbReference type="GO" id="GO:0003924">
    <property type="term" value="F:GTPase activity"/>
    <property type="evidence" value="ECO:0007669"/>
    <property type="project" value="UniProtKB-UniRule"/>
</dbReference>
<dbReference type="PANTHER" id="PTHR42698">
    <property type="entry name" value="GTPASE ERA"/>
    <property type="match status" value="1"/>
</dbReference>
<dbReference type="InterPro" id="IPR005225">
    <property type="entry name" value="Small_GTP-bd"/>
</dbReference>
<feature type="region of interest" description="G4" evidence="7">
    <location>
        <begin position="119"/>
        <end position="122"/>
    </location>
</feature>
<keyword evidence="5 6" id="KW-0342">GTP-binding</keyword>
<dbReference type="GO" id="GO:0000028">
    <property type="term" value="P:ribosomal small subunit assembly"/>
    <property type="evidence" value="ECO:0007669"/>
    <property type="project" value="TreeGrafter"/>
</dbReference>
<comment type="caution">
    <text evidence="11">The sequence shown here is derived from an EMBL/GenBank/DDBJ whole genome shotgun (WGS) entry which is preliminary data.</text>
</comment>
<accession>A0A9D1FX78</accession>
<dbReference type="GO" id="GO:0043024">
    <property type="term" value="F:ribosomal small subunit binding"/>
    <property type="evidence" value="ECO:0007669"/>
    <property type="project" value="TreeGrafter"/>
</dbReference>
<evidence type="ECO:0000256" key="7">
    <source>
        <dbReference type="PROSITE-ProRule" id="PRU01050"/>
    </source>
</evidence>
<keyword evidence="6" id="KW-1003">Cell membrane</keyword>
<dbReference type="InterPro" id="IPR003593">
    <property type="entry name" value="AAA+_ATPase"/>
</dbReference>
<dbReference type="GO" id="GO:0005886">
    <property type="term" value="C:plasma membrane"/>
    <property type="evidence" value="ECO:0007669"/>
    <property type="project" value="UniProtKB-SubCell"/>
</dbReference>
<keyword evidence="6" id="KW-0963">Cytoplasm</keyword>
<feature type="region of interest" description="G2" evidence="7">
    <location>
        <begin position="36"/>
        <end position="40"/>
    </location>
</feature>
<feature type="region of interest" description="G3" evidence="7">
    <location>
        <begin position="57"/>
        <end position="60"/>
    </location>
</feature>
<evidence type="ECO:0000256" key="1">
    <source>
        <dbReference type="ARBA" id="ARBA00007921"/>
    </source>
</evidence>
<evidence type="ECO:0000313" key="11">
    <source>
        <dbReference type="EMBL" id="HIS83705.1"/>
    </source>
</evidence>
<dbReference type="Gene3D" id="3.30.300.20">
    <property type="match status" value="1"/>
</dbReference>
<organism evidence="11 12">
    <name type="scientific">Candidatus Scatenecus faecavium</name>
    <dbReference type="NCBI Taxonomy" id="2840915"/>
    <lineage>
        <taxon>Bacteria</taxon>
        <taxon>Candidatus Scatenecus</taxon>
    </lineage>
</organism>
<feature type="domain" description="KH type-2" evidence="9">
    <location>
        <begin position="194"/>
        <end position="278"/>
    </location>
</feature>
<feature type="region of interest" description="G5" evidence="7">
    <location>
        <begin position="150"/>
        <end position="152"/>
    </location>
</feature>
<gene>
    <name evidence="6 11" type="primary">era</name>
    <name evidence="11" type="ORF">IAD41_08900</name>
</gene>
<reference evidence="11" key="1">
    <citation type="submission" date="2020-10" db="EMBL/GenBank/DDBJ databases">
        <authorList>
            <person name="Gilroy R."/>
        </authorList>
    </citation>
    <scope>NUCLEOTIDE SEQUENCE</scope>
    <source>
        <strain evidence="11">CHK152-2994</strain>
    </source>
</reference>
<dbReference type="InterPro" id="IPR004044">
    <property type="entry name" value="KH_dom_type_2"/>
</dbReference>
<keyword evidence="6" id="KW-0699">rRNA-binding</keyword>
<dbReference type="NCBIfam" id="TIGR00436">
    <property type="entry name" value="era"/>
    <property type="match status" value="1"/>
</dbReference>
<dbReference type="NCBIfam" id="TIGR00231">
    <property type="entry name" value="small_GTP"/>
    <property type="match status" value="1"/>
</dbReference>
<feature type="binding site" evidence="6">
    <location>
        <begin position="119"/>
        <end position="122"/>
    </location>
    <ligand>
        <name>GTP</name>
        <dbReference type="ChEBI" id="CHEBI:37565"/>
    </ligand>
</feature>
<evidence type="ECO:0000256" key="2">
    <source>
        <dbReference type="ARBA" id="ARBA00020484"/>
    </source>
</evidence>
<evidence type="ECO:0000313" key="12">
    <source>
        <dbReference type="Proteomes" id="UP000824139"/>
    </source>
</evidence>
<dbReference type="EMBL" id="DVJO01000191">
    <property type="protein sequence ID" value="HIS83705.1"/>
    <property type="molecule type" value="Genomic_DNA"/>
</dbReference>
<evidence type="ECO:0000256" key="4">
    <source>
        <dbReference type="ARBA" id="ARBA00022884"/>
    </source>
</evidence>
<comment type="similarity">
    <text evidence="1 6 7 8">Belongs to the TRAFAC class TrmE-Era-EngA-EngB-Septin-like GTPase superfamily. Era GTPase family.</text>
</comment>
<evidence type="ECO:0000259" key="10">
    <source>
        <dbReference type="PROSITE" id="PS51713"/>
    </source>
</evidence>
<protein>
    <recommendedName>
        <fullName evidence="2 6">GTPase Era</fullName>
    </recommendedName>
</protein>
<sequence>MKSGFVTIIGRPNVGKSTLLNQILGQKIVITTDKAQTTRKRIKGIYTTKEGQIVFVDTPGVHKPLNKLGEFLLDEAKISIPDADLILFLVDGSEPAGKGDKWIAQNLLETEVPVIIVMNKVDKVKKPEKVEENLISYKTLFEKNLPIVRVSAKTGRNIDTLISNIFKKLPEGGLLYPEDVVTEETMRSVAEEVIREKILLNTSDEIPHSVAVKIEKYQETDEIDRIYANIFCETKSQKGILIGKGGAMLKKIGTEARLELEKIVEKKVFLGLEVKVEKDWRKKEKSLKNFGYEQEK</sequence>
<dbReference type="Pfam" id="PF01926">
    <property type="entry name" value="MMR_HSR1"/>
    <property type="match status" value="1"/>
</dbReference>
<dbReference type="AlphaFoldDB" id="A0A9D1FX78"/>
<dbReference type="InterPro" id="IPR009019">
    <property type="entry name" value="KH_sf_prok-type"/>
</dbReference>
<comment type="subunit">
    <text evidence="6">Monomer.</text>
</comment>
<keyword evidence="4 6" id="KW-0694">RNA-binding</keyword>
<dbReference type="GO" id="GO:0005525">
    <property type="term" value="F:GTP binding"/>
    <property type="evidence" value="ECO:0007669"/>
    <property type="project" value="UniProtKB-UniRule"/>
</dbReference>
<dbReference type="InterPro" id="IPR030388">
    <property type="entry name" value="G_ERA_dom"/>
</dbReference>
<evidence type="ECO:0000256" key="5">
    <source>
        <dbReference type="ARBA" id="ARBA00023134"/>
    </source>
</evidence>
<evidence type="ECO:0000256" key="6">
    <source>
        <dbReference type="HAMAP-Rule" id="MF_00367"/>
    </source>
</evidence>
<evidence type="ECO:0000256" key="8">
    <source>
        <dbReference type="RuleBase" id="RU003761"/>
    </source>
</evidence>
<dbReference type="SMART" id="SM00382">
    <property type="entry name" value="AAA"/>
    <property type="match status" value="1"/>
</dbReference>
<feature type="domain" description="Era-type G" evidence="10">
    <location>
        <begin position="2"/>
        <end position="171"/>
    </location>
</feature>
<keyword evidence="6" id="KW-0472">Membrane</keyword>
<dbReference type="InterPro" id="IPR027417">
    <property type="entry name" value="P-loop_NTPase"/>
</dbReference>
<dbReference type="InterPro" id="IPR006073">
    <property type="entry name" value="GTP-bd"/>
</dbReference>
<dbReference type="Pfam" id="PF07650">
    <property type="entry name" value="KH_2"/>
    <property type="match status" value="1"/>
</dbReference>
<dbReference type="GO" id="GO:0070181">
    <property type="term" value="F:small ribosomal subunit rRNA binding"/>
    <property type="evidence" value="ECO:0007669"/>
    <property type="project" value="UniProtKB-UniRule"/>
</dbReference>
<dbReference type="HAMAP" id="MF_00367">
    <property type="entry name" value="GTPase_Era"/>
    <property type="match status" value="1"/>
</dbReference>
<dbReference type="PANTHER" id="PTHR42698:SF1">
    <property type="entry name" value="GTPASE ERA, MITOCHONDRIAL"/>
    <property type="match status" value="1"/>
</dbReference>
<dbReference type="PROSITE" id="PS51713">
    <property type="entry name" value="G_ERA"/>
    <property type="match status" value="1"/>
</dbReference>
<dbReference type="InterPro" id="IPR015946">
    <property type="entry name" value="KH_dom-like_a/b"/>
</dbReference>
<evidence type="ECO:0000256" key="3">
    <source>
        <dbReference type="ARBA" id="ARBA00022741"/>
    </source>
</evidence>